<dbReference type="Pfam" id="PF03412">
    <property type="entry name" value="Peptidase_C39"/>
    <property type="match status" value="1"/>
</dbReference>
<proteinExistence type="predicted"/>
<evidence type="ECO:0000259" key="10">
    <source>
        <dbReference type="PROSITE" id="PS50929"/>
    </source>
</evidence>
<keyword evidence="5" id="KW-0067">ATP-binding</keyword>
<name>A0ABW6BL89_9SPHI</name>
<keyword evidence="7 8" id="KW-0472">Membrane</keyword>
<dbReference type="InterPro" id="IPR003439">
    <property type="entry name" value="ABC_transporter-like_ATP-bd"/>
</dbReference>
<keyword evidence="4" id="KW-0378">Hydrolase</keyword>
<dbReference type="SUPFAM" id="SSF52540">
    <property type="entry name" value="P-loop containing nucleoside triphosphate hydrolases"/>
    <property type="match status" value="1"/>
</dbReference>
<feature type="transmembrane region" description="Helical" evidence="8">
    <location>
        <begin position="302"/>
        <end position="320"/>
    </location>
</feature>
<evidence type="ECO:0000256" key="3">
    <source>
        <dbReference type="ARBA" id="ARBA00022741"/>
    </source>
</evidence>
<protein>
    <submittedName>
        <fullName evidence="12">Peptidase domain-containing ABC transporter</fullName>
    </submittedName>
</protein>
<dbReference type="Pfam" id="PF00664">
    <property type="entry name" value="ABC_membrane"/>
    <property type="match status" value="1"/>
</dbReference>
<comment type="caution">
    <text evidence="12">The sequence shown here is derived from an EMBL/GenBank/DDBJ whole genome shotgun (WGS) entry which is preliminary data.</text>
</comment>
<dbReference type="Gene3D" id="1.20.1560.10">
    <property type="entry name" value="ABC transporter type 1, transmembrane domain"/>
    <property type="match status" value="1"/>
</dbReference>
<dbReference type="PANTHER" id="PTHR43394:SF1">
    <property type="entry name" value="ATP-BINDING CASSETTE SUB-FAMILY B MEMBER 10, MITOCHONDRIAL"/>
    <property type="match status" value="1"/>
</dbReference>
<sequence>MNKKLRTKQQDQRDCGAACLASVAAYYGLHLPIAKIRQRCHTDARGTNILGLIQGLDAMGFHAKGVKGNVESLSQIPLPAVAHVVLPEQRRHYLVIYKVEKDFIIAMDPATASFNTYRLADFQEIWTGAMVLMEPHAYFEKRNEKTSPYQRFWQLVKPHRSVAFLALLGAIAYTLLGLSTSLYIQKITDEVLAHGDLSLLNLLSFGMIILLILQYGIGFLKNMLVLRTGQRIDRYLILGYYKHLLRLPQRFFDTMKVGEIISRVNDAVKIRTFINDAAIQIVVNFLIVFFSLALMFTYYWKLALIVATVIPLYGSIYWLSNRWNKRTERQLMEDAANLDAHVVESLHAVRTIKQFAAEPSSHEKTDQRFSVLWTNIRKSVLNSLFSGTASELLSRLFTILLLWVGTTYVVQNSMTIGELLSCYALIGYFTLPVSQLIGMNRTLQQALIASDRLFEIMDLEREEQSGKFELKATGLGTIRFHNVSFSYGSRIQVLHGLTCQFEKGKTTAIVGASGSGKSTIAALLQHVYPLKDGKIQIGDYDIRYVRQQALRSLIAVVPQDIHLLSGTIIENIAFGDDYPDIQRVLDVANELGISNFAEKWPEGLHTYLGENGVLLSGGQKQRIAIARALYRQPEILILDEATSALDTASEEVVQSALQRLRMQGKTVIIIAHRLSTVAHADKILVLQDGRLAEEGCHIELLENEQSIYAHIWNRQFAYV</sequence>
<dbReference type="SMART" id="SM00382">
    <property type="entry name" value="AAA"/>
    <property type="match status" value="1"/>
</dbReference>
<dbReference type="PROSITE" id="PS50990">
    <property type="entry name" value="PEPTIDASE_C39"/>
    <property type="match status" value="1"/>
</dbReference>
<dbReference type="InterPro" id="IPR039421">
    <property type="entry name" value="Type_1_exporter"/>
</dbReference>
<dbReference type="PROSITE" id="PS50929">
    <property type="entry name" value="ABC_TM1F"/>
    <property type="match status" value="1"/>
</dbReference>
<dbReference type="Proteomes" id="UP001597525">
    <property type="component" value="Unassembled WGS sequence"/>
</dbReference>
<evidence type="ECO:0000256" key="5">
    <source>
        <dbReference type="ARBA" id="ARBA00022840"/>
    </source>
</evidence>
<comment type="subcellular location">
    <subcellularLocation>
        <location evidence="1">Cell membrane</location>
        <topology evidence="1">Multi-pass membrane protein</topology>
    </subcellularLocation>
</comment>
<feature type="domain" description="ABC transmembrane type-1" evidence="10">
    <location>
        <begin position="164"/>
        <end position="445"/>
    </location>
</feature>
<evidence type="ECO:0000256" key="4">
    <source>
        <dbReference type="ARBA" id="ARBA00022801"/>
    </source>
</evidence>
<feature type="transmembrane region" description="Helical" evidence="8">
    <location>
        <begin position="277"/>
        <end position="296"/>
    </location>
</feature>
<evidence type="ECO:0000256" key="2">
    <source>
        <dbReference type="ARBA" id="ARBA00022692"/>
    </source>
</evidence>
<feature type="transmembrane region" description="Helical" evidence="8">
    <location>
        <begin position="416"/>
        <end position="437"/>
    </location>
</feature>
<dbReference type="InterPro" id="IPR036640">
    <property type="entry name" value="ABC1_TM_sf"/>
</dbReference>
<dbReference type="EMBL" id="JBHUPB010000015">
    <property type="protein sequence ID" value="MFD2970207.1"/>
    <property type="molecule type" value="Genomic_DNA"/>
</dbReference>
<dbReference type="RefSeq" id="WP_320183688.1">
    <property type="nucleotide sequence ID" value="NZ_CP138332.1"/>
</dbReference>
<organism evidence="12 13">
    <name type="scientific">Sphingobacterium bambusae</name>
    <dbReference type="NCBI Taxonomy" id="662858"/>
    <lineage>
        <taxon>Bacteria</taxon>
        <taxon>Pseudomonadati</taxon>
        <taxon>Bacteroidota</taxon>
        <taxon>Sphingobacteriia</taxon>
        <taxon>Sphingobacteriales</taxon>
        <taxon>Sphingobacteriaceae</taxon>
        <taxon>Sphingobacterium</taxon>
    </lineage>
</organism>
<dbReference type="InterPro" id="IPR005074">
    <property type="entry name" value="Peptidase_C39"/>
</dbReference>
<dbReference type="Pfam" id="PF00005">
    <property type="entry name" value="ABC_tran"/>
    <property type="match status" value="1"/>
</dbReference>
<keyword evidence="13" id="KW-1185">Reference proteome</keyword>
<dbReference type="PANTHER" id="PTHR43394">
    <property type="entry name" value="ATP-DEPENDENT PERMEASE MDL1, MITOCHONDRIAL"/>
    <property type="match status" value="1"/>
</dbReference>
<evidence type="ECO:0000313" key="12">
    <source>
        <dbReference type="EMBL" id="MFD2970207.1"/>
    </source>
</evidence>
<dbReference type="InterPro" id="IPR017871">
    <property type="entry name" value="ABC_transporter-like_CS"/>
</dbReference>
<dbReference type="SUPFAM" id="SSF90123">
    <property type="entry name" value="ABC transporter transmembrane region"/>
    <property type="match status" value="1"/>
</dbReference>
<dbReference type="Gene3D" id="3.90.70.10">
    <property type="entry name" value="Cysteine proteinases"/>
    <property type="match status" value="1"/>
</dbReference>
<feature type="transmembrane region" description="Helical" evidence="8">
    <location>
        <begin position="162"/>
        <end position="185"/>
    </location>
</feature>
<feature type="domain" description="ABC transporter" evidence="9">
    <location>
        <begin position="478"/>
        <end position="713"/>
    </location>
</feature>
<accession>A0ABW6BL89</accession>
<dbReference type="CDD" id="cd18570">
    <property type="entry name" value="ABC_6TM_PCAT1_LagD_like"/>
    <property type="match status" value="1"/>
</dbReference>
<dbReference type="InterPro" id="IPR011527">
    <property type="entry name" value="ABC1_TM_dom"/>
</dbReference>
<keyword evidence="2 8" id="KW-0812">Transmembrane</keyword>
<evidence type="ECO:0000313" key="13">
    <source>
        <dbReference type="Proteomes" id="UP001597525"/>
    </source>
</evidence>
<feature type="domain" description="Peptidase C39" evidence="11">
    <location>
        <begin position="9"/>
        <end position="133"/>
    </location>
</feature>
<gene>
    <name evidence="12" type="ORF">ACFS7Y_22640</name>
</gene>
<feature type="transmembrane region" description="Helical" evidence="8">
    <location>
        <begin position="197"/>
        <end position="217"/>
    </location>
</feature>
<evidence type="ECO:0000256" key="7">
    <source>
        <dbReference type="ARBA" id="ARBA00023136"/>
    </source>
</evidence>
<dbReference type="PROSITE" id="PS00211">
    <property type="entry name" value="ABC_TRANSPORTER_1"/>
    <property type="match status" value="1"/>
</dbReference>
<keyword evidence="6 8" id="KW-1133">Transmembrane helix</keyword>
<dbReference type="InterPro" id="IPR027417">
    <property type="entry name" value="P-loop_NTPase"/>
</dbReference>
<dbReference type="PROSITE" id="PS50893">
    <property type="entry name" value="ABC_TRANSPORTER_2"/>
    <property type="match status" value="1"/>
</dbReference>
<dbReference type="InterPro" id="IPR003593">
    <property type="entry name" value="AAA+_ATPase"/>
</dbReference>
<evidence type="ECO:0000259" key="11">
    <source>
        <dbReference type="PROSITE" id="PS50990"/>
    </source>
</evidence>
<evidence type="ECO:0000256" key="1">
    <source>
        <dbReference type="ARBA" id="ARBA00004651"/>
    </source>
</evidence>
<evidence type="ECO:0000256" key="8">
    <source>
        <dbReference type="SAM" id="Phobius"/>
    </source>
</evidence>
<dbReference type="CDD" id="cd02418">
    <property type="entry name" value="Peptidase_C39B"/>
    <property type="match status" value="1"/>
</dbReference>
<dbReference type="Gene3D" id="3.40.50.300">
    <property type="entry name" value="P-loop containing nucleotide triphosphate hydrolases"/>
    <property type="match status" value="1"/>
</dbReference>
<reference evidence="13" key="1">
    <citation type="journal article" date="2019" name="Int. J. Syst. Evol. Microbiol.">
        <title>The Global Catalogue of Microorganisms (GCM) 10K type strain sequencing project: providing services to taxonomists for standard genome sequencing and annotation.</title>
        <authorList>
            <consortium name="The Broad Institute Genomics Platform"/>
            <consortium name="The Broad Institute Genome Sequencing Center for Infectious Disease"/>
            <person name="Wu L."/>
            <person name="Ma J."/>
        </authorList>
    </citation>
    <scope>NUCLEOTIDE SEQUENCE [LARGE SCALE GENOMIC DNA]</scope>
    <source>
        <strain evidence="13">KCTC 22814</strain>
    </source>
</reference>
<evidence type="ECO:0000259" key="9">
    <source>
        <dbReference type="PROSITE" id="PS50893"/>
    </source>
</evidence>
<keyword evidence="3" id="KW-0547">Nucleotide-binding</keyword>
<evidence type="ECO:0000256" key="6">
    <source>
        <dbReference type="ARBA" id="ARBA00022989"/>
    </source>
</evidence>